<dbReference type="EMBL" id="JAAGOA010000009">
    <property type="protein sequence ID" value="NEE01334.1"/>
    <property type="molecule type" value="Genomic_DNA"/>
</dbReference>
<reference evidence="2 3" key="1">
    <citation type="submission" date="2020-02" db="EMBL/GenBank/DDBJ databases">
        <authorList>
            <person name="Li X.-J."/>
            <person name="Han X.-M."/>
        </authorList>
    </citation>
    <scope>NUCLEOTIDE SEQUENCE [LARGE SCALE GENOMIC DNA]</scope>
    <source>
        <strain evidence="2 3">CCTCC AB 2017055</strain>
    </source>
</reference>
<protein>
    <submittedName>
        <fullName evidence="2">Uncharacterized protein</fullName>
    </submittedName>
</protein>
<keyword evidence="3" id="KW-1185">Reference proteome</keyword>
<evidence type="ECO:0000313" key="2">
    <source>
        <dbReference type="EMBL" id="NEE01334.1"/>
    </source>
</evidence>
<keyword evidence="1" id="KW-0812">Transmembrane</keyword>
<evidence type="ECO:0000313" key="3">
    <source>
        <dbReference type="Proteomes" id="UP000475214"/>
    </source>
</evidence>
<evidence type="ECO:0000256" key="1">
    <source>
        <dbReference type="SAM" id="Phobius"/>
    </source>
</evidence>
<organism evidence="2 3">
    <name type="scientific">Phytoactinopolyspora halotolerans</name>
    <dbReference type="NCBI Taxonomy" id="1981512"/>
    <lineage>
        <taxon>Bacteria</taxon>
        <taxon>Bacillati</taxon>
        <taxon>Actinomycetota</taxon>
        <taxon>Actinomycetes</taxon>
        <taxon>Jiangellales</taxon>
        <taxon>Jiangellaceae</taxon>
        <taxon>Phytoactinopolyspora</taxon>
    </lineage>
</organism>
<keyword evidence="1" id="KW-1133">Transmembrane helix</keyword>
<dbReference type="AlphaFoldDB" id="A0A6L9S9M5"/>
<accession>A0A6L9S9M5</accession>
<comment type="caution">
    <text evidence="2">The sequence shown here is derived from an EMBL/GenBank/DDBJ whole genome shotgun (WGS) entry which is preliminary data.</text>
</comment>
<sequence length="100" mass="11590">MNDAQTWTIIGLFAAVMATLVTMTLRIVKVEISSLGHRFDGRFEGLDGRFEGLDGRFEAIDHRFETLETKMDSLESRLTTKIDYLDRDVKTLFERFTRPE</sequence>
<dbReference type="RefSeq" id="WP_163738757.1">
    <property type="nucleotide sequence ID" value="NZ_JAAGOA010000009.1"/>
</dbReference>
<name>A0A6L9S9M5_9ACTN</name>
<proteinExistence type="predicted"/>
<feature type="transmembrane region" description="Helical" evidence="1">
    <location>
        <begin position="6"/>
        <end position="28"/>
    </location>
</feature>
<gene>
    <name evidence="2" type="ORF">G1H10_14255</name>
</gene>
<dbReference type="Proteomes" id="UP000475214">
    <property type="component" value="Unassembled WGS sequence"/>
</dbReference>
<dbReference type="Gene3D" id="1.20.1270.70">
    <property type="entry name" value="Designed single chain three-helix bundle"/>
    <property type="match status" value="1"/>
</dbReference>
<keyword evidence="1" id="KW-0472">Membrane</keyword>